<dbReference type="InterPro" id="IPR015655">
    <property type="entry name" value="PP2C"/>
</dbReference>
<proteinExistence type="predicted"/>
<dbReference type="OrthoDB" id="9801841at2"/>
<sequence>MGRLTFQVSGTTHKGLRKKENQDSIIVKIGEDAKGEFGLFAIADGVSTMAGSKNASHYMIKTLEEFWYFDLPYSIKRKDSFNELMEKLRHKIKQGHQTILKQETLKQGTTLTVLLIKQKESGIIHIGDTRLYQYANQTMTQVTQDHTYVNDLVKQKIITPLESKKHPKRHIITQCIGGKEAIHLEVIPKKVTGEELFLICSDGLYDEVEEETLSSVLKDIETSQITIKKGVHTLLQEVLKKEAKDNISIIIVKVKKGRAV</sequence>
<dbReference type="Proteomes" id="UP000294545">
    <property type="component" value="Unassembled WGS sequence"/>
</dbReference>
<evidence type="ECO:0000313" key="3">
    <source>
        <dbReference type="Proteomes" id="UP000294545"/>
    </source>
</evidence>
<dbReference type="SMART" id="SM00331">
    <property type="entry name" value="PP2C_SIG"/>
    <property type="match status" value="1"/>
</dbReference>
<protein>
    <submittedName>
        <fullName evidence="2">Serine/threonine protein phosphatase PrpC</fullName>
    </submittedName>
</protein>
<dbReference type="RefSeq" id="WP_132282024.1">
    <property type="nucleotide sequence ID" value="NZ_SMGQ01000012.1"/>
</dbReference>
<comment type="caution">
    <text evidence="2">The sequence shown here is derived from an EMBL/GenBank/DDBJ whole genome shotgun (WGS) entry which is preliminary data.</text>
</comment>
<accession>A0A4R1MLZ4</accession>
<dbReference type="InterPro" id="IPR001932">
    <property type="entry name" value="PPM-type_phosphatase-like_dom"/>
</dbReference>
<dbReference type="Gene3D" id="3.60.40.10">
    <property type="entry name" value="PPM-type phosphatase domain"/>
    <property type="match status" value="1"/>
</dbReference>
<dbReference type="GO" id="GO:0004722">
    <property type="term" value="F:protein serine/threonine phosphatase activity"/>
    <property type="evidence" value="ECO:0007669"/>
    <property type="project" value="InterPro"/>
</dbReference>
<dbReference type="AlphaFoldDB" id="A0A4R1MLZ4"/>
<keyword evidence="3" id="KW-1185">Reference proteome</keyword>
<dbReference type="InterPro" id="IPR036457">
    <property type="entry name" value="PPM-type-like_dom_sf"/>
</dbReference>
<dbReference type="Pfam" id="PF13672">
    <property type="entry name" value="PP2C_2"/>
    <property type="match status" value="1"/>
</dbReference>
<dbReference type="EMBL" id="SMGQ01000012">
    <property type="protein sequence ID" value="TCK93110.1"/>
    <property type="molecule type" value="Genomic_DNA"/>
</dbReference>
<dbReference type="CDD" id="cd00143">
    <property type="entry name" value="PP2Cc"/>
    <property type="match status" value="1"/>
</dbReference>
<gene>
    <name evidence="2" type="ORF">EDC19_1288</name>
</gene>
<evidence type="ECO:0000259" key="1">
    <source>
        <dbReference type="PROSITE" id="PS51746"/>
    </source>
</evidence>
<reference evidence="2 3" key="1">
    <citation type="submission" date="2019-03" db="EMBL/GenBank/DDBJ databases">
        <title>Genomic Encyclopedia of Type Strains, Phase IV (KMG-IV): sequencing the most valuable type-strain genomes for metagenomic binning, comparative biology and taxonomic classification.</title>
        <authorList>
            <person name="Goeker M."/>
        </authorList>
    </citation>
    <scope>NUCLEOTIDE SEQUENCE [LARGE SCALE GENOMIC DNA]</scope>
    <source>
        <strain evidence="2 3">DSM 24176</strain>
    </source>
</reference>
<feature type="domain" description="PPM-type phosphatase" evidence="1">
    <location>
        <begin position="5"/>
        <end position="254"/>
    </location>
</feature>
<dbReference type="PANTHER" id="PTHR47992">
    <property type="entry name" value="PROTEIN PHOSPHATASE"/>
    <property type="match status" value="1"/>
</dbReference>
<name>A0A4R1MLZ4_9FIRM</name>
<dbReference type="PROSITE" id="PS51746">
    <property type="entry name" value="PPM_2"/>
    <property type="match status" value="1"/>
</dbReference>
<evidence type="ECO:0000313" key="2">
    <source>
        <dbReference type="EMBL" id="TCK93110.1"/>
    </source>
</evidence>
<dbReference type="SMART" id="SM00332">
    <property type="entry name" value="PP2Cc"/>
    <property type="match status" value="1"/>
</dbReference>
<organism evidence="2 3">
    <name type="scientific">Natranaerovirga hydrolytica</name>
    <dbReference type="NCBI Taxonomy" id="680378"/>
    <lineage>
        <taxon>Bacteria</taxon>
        <taxon>Bacillati</taxon>
        <taxon>Bacillota</taxon>
        <taxon>Clostridia</taxon>
        <taxon>Lachnospirales</taxon>
        <taxon>Natranaerovirgaceae</taxon>
        <taxon>Natranaerovirga</taxon>
    </lineage>
</organism>
<dbReference type="SUPFAM" id="SSF81606">
    <property type="entry name" value="PP2C-like"/>
    <property type="match status" value="1"/>
</dbReference>